<evidence type="ECO:0000256" key="3">
    <source>
        <dbReference type="ARBA" id="ARBA00022519"/>
    </source>
</evidence>
<feature type="transmembrane region" description="Helical" evidence="8">
    <location>
        <begin position="120"/>
        <end position="140"/>
    </location>
</feature>
<reference evidence="10 11" key="1">
    <citation type="submission" date="2023-07" db="EMBL/GenBank/DDBJ databases">
        <title>Genomic Encyclopedia of Type Strains, Phase IV (KMG-IV): sequencing the most valuable type-strain genomes for metagenomic binning, comparative biology and taxonomic classification.</title>
        <authorList>
            <person name="Goeker M."/>
        </authorList>
    </citation>
    <scope>NUCLEOTIDE SEQUENCE [LARGE SCALE GENOMIC DNA]</scope>
    <source>
        <strain evidence="10 11">DSM 1400</strain>
    </source>
</reference>
<evidence type="ECO:0000256" key="5">
    <source>
        <dbReference type="ARBA" id="ARBA00022989"/>
    </source>
</evidence>
<dbReference type="Pfam" id="PF12821">
    <property type="entry name" value="ThrE_2"/>
    <property type="match status" value="1"/>
</dbReference>
<evidence type="ECO:0000256" key="8">
    <source>
        <dbReference type="SAM" id="Phobius"/>
    </source>
</evidence>
<evidence type="ECO:0000256" key="4">
    <source>
        <dbReference type="ARBA" id="ARBA00022692"/>
    </source>
</evidence>
<comment type="similarity">
    <text evidence="7">Belongs to the ThrE exporter (TC 2.A.79) family.</text>
</comment>
<dbReference type="InterPro" id="IPR024528">
    <property type="entry name" value="ThrE_2"/>
</dbReference>
<proteinExistence type="inferred from homology"/>
<evidence type="ECO:0000313" key="10">
    <source>
        <dbReference type="EMBL" id="MDQ0479693.1"/>
    </source>
</evidence>
<evidence type="ECO:0000256" key="2">
    <source>
        <dbReference type="ARBA" id="ARBA00022475"/>
    </source>
</evidence>
<keyword evidence="6 8" id="KW-0472">Membrane</keyword>
<evidence type="ECO:0000259" key="9">
    <source>
        <dbReference type="Pfam" id="PF12821"/>
    </source>
</evidence>
<dbReference type="RefSeq" id="WP_111943457.1">
    <property type="nucleotide sequence ID" value="NZ_BAAACJ010000005.1"/>
</dbReference>
<feature type="transmembrane region" description="Helical" evidence="8">
    <location>
        <begin position="46"/>
        <end position="68"/>
    </location>
</feature>
<evidence type="ECO:0000256" key="6">
    <source>
        <dbReference type="ARBA" id="ARBA00023136"/>
    </source>
</evidence>
<dbReference type="Proteomes" id="UP001224418">
    <property type="component" value="Unassembled WGS sequence"/>
</dbReference>
<gene>
    <name evidence="10" type="ORF">QOZ93_001434</name>
</gene>
<feature type="transmembrane region" description="Helical" evidence="8">
    <location>
        <begin position="80"/>
        <end position="100"/>
    </location>
</feature>
<comment type="caution">
    <text evidence="10">The sequence shown here is derived from an EMBL/GenBank/DDBJ whole genome shotgun (WGS) entry which is preliminary data.</text>
</comment>
<evidence type="ECO:0000313" key="11">
    <source>
        <dbReference type="Proteomes" id="UP001224418"/>
    </source>
</evidence>
<keyword evidence="3" id="KW-0997">Cell inner membrane</keyword>
<sequence length="162" mass="17805">MKQLLFEIFYSFLGSLGFAVLFNIRGKNLVASSIGGALGWFIYKFFLIYNLTSSNTSIFLATLGISIYSEIMARVLKQPVTVFVIAAMIPLVPGSGMYYTTFATVQGDIFKAVHLGLKTLYDAGSIAIGIILVSTIARILKQKKILRYAITNKINSTKKTAK</sequence>
<evidence type="ECO:0000256" key="7">
    <source>
        <dbReference type="ARBA" id="ARBA00034125"/>
    </source>
</evidence>
<protein>
    <submittedName>
        <fullName evidence="10">Uncharacterized membrane protein YjjB (DUF3815 family)</fullName>
    </submittedName>
</protein>
<organism evidence="10 11">
    <name type="scientific">Hathewaya limosa</name>
    <name type="common">Clostridium limosum</name>
    <dbReference type="NCBI Taxonomy" id="1536"/>
    <lineage>
        <taxon>Bacteria</taxon>
        <taxon>Bacillati</taxon>
        <taxon>Bacillota</taxon>
        <taxon>Clostridia</taxon>
        <taxon>Eubacteriales</taxon>
        <taxon>Clostridiaceae</taxon>
        <taxon>Hathewaya</taxon>
    </lineage>
</organism>
<dbReference type="EMBL" id="JAUSWN010000010">
    <property type="protein sequence ID" value="MDQ0479693.1"/>
    <property type="molecule type" value="Genomic_DNA"/>
</dbReference>
<keyword evidence="2" id="KW-1003">Cell membrane</keyword>
<feature type="transmembrane region" description="Helical" evidence="8">
    <location>
        <begin position="7"/>
        <end position="26"/>
    </location>
</feature>
<keyword evidence="11" id="KW-1185">Reference proteome</keyword>
<comment type="subcellular location">
    <subcellularLocation>
        <location evidence="1">Cell membrane</location>
        <topology evidence="1">Multi-pass membrane protein</topology>
    </subcellularLocation>
</comment>
<dbReference type="PANTHER" id="PTHR34390:SF1">
    <property type="entry name" value="SUCCINATE TRANSPORTER SUBUNIT YJJB-RELATED"/>
    <property type="match status" value="1"/>
</dbReference>
<keyword evidence="5 8" id="KW-1133">Transmembrane helix</keyword>
<keyword evidence="4 8" id="KW-0812">Transmembrane</keyword>
<evidence type="ECO:0000256" key="1">
    <source>
        <dbReference type="ARBA" id="ARBA00004651"/>
    </source>
</evidence>
<accession>A0ABU0JU78</accession>
<name>A0ABU0JU78_HATLI</name>
<dbReference type="InterPro" id="IPR050539">
    <property type="entry name" value="ThrE_Dicarb/AminoAcid_Exp"/>
</dbReference>
<feature type="domain" description="Threonine/Serine exporter ThrE" evidence="9">
    <location>
        <begin position="8"/>
        <end position="136"/>
    </location>
</feature>
<dbReference type="PANTHER" id="PTHR34390">
    <property type="entry name" value="UPF0442 PROTEIN YJJB-RELATED"/>
    <property type="match status" value="1"/>
</dbReference>